<dbReference type="EMBL" id="VTOW01000001">
    <property type="protein sequence ID" value="NKE70762.1"/>
    <property type="molecule type" value="Genomic_DNA"/>
</dbReference>
<reference evidence="13 14" key="1">
    <citation type="journal article" date="2020" name="Nature">
        <title>Bacterial chemolithoautotrophy via manganese oxidation.</title>
        <authorList>
            <person name="Yu H."/>
            <person name="Leadbetter J.R."/>
        </authorList>
    </citation>
    <scope>NUCLEOTIDE SEQUENCE [LARGE SCALE GENOMIC DNA]</scope>
    <source>
        <strain evidence="13 14">Mn-1</strain>
    </source>
</reference>
<dbReference type="GO" id="GO:0019646">
    <property type="term" value="P:aerobic electron transport chain"/>
    <property type="evidence" value="ECO:0007669"/>
    <property type="project" value="InterPro"/>
</dbReference>
<gene>
    <name evidence="13" type="ORF">MNODULE_08425</name>
</gene>
<keyword evidence="6 12" id="KW-0812">Transmembrane</keyword>
<dbReference type="GO" id="GO:0005886">
    <property type="term" value="C:plasma membrane"/>
    <property type="evidence" value="ECO:0007669"/>
    <property type="project" value="UniProtKB-SubCell"/>
</dbReference>
<accession>A0A7X6DP90</accession>
<dbReference type="Pfam" id="PF01654">
    <property type="entry name" value="Cyt_bd_oxida_I"/>
    <property type="match status" value="1"/>
</dbReference>
<keyword evidence="4" id="KW-1003">Cell membrane</keyword>
<feature type="transmembrane region" description="Helical" evidence="12">
    <location>
        <begin position="389"/>
        <end position="408"/>
    </location>
</feature>
<evidence type="ECO:0000256" key="6">
    <source>
        <dbReference type="ARBA" id="ARBA00022692"/>
    </source>
</evidence>
<keyword evidence="11 12" id="KW-0472">Membrane</keyword>
<evidence type="ECO:0000256" key="11">
    <source>
        <dbReference type="ARBA" id="ARBA00023136"/>
    </source>
</evidence>
<evidence type="ECO:0000256" key="9">
    <source>
        <dbReference type="ARBA" id="ARBA00022989"/>
    </source>
</evidence>
<keyword evidence="8" id="KW-0249">Electron transport</keyword>
<keyword evidence="3" id="KW-0813">Transport</keyword>
<keyword evidence="14" id="KW-1185">Reference proteome</keyword>
<feature type="transmembrane region" description="Helical" evidence="12">
    <location>
        <begin position="219"/>
        <end position="243"/>
    </location>
</feature>
<evidence type="ECO:0000256" key="8">
    <source>
        <dbReference type="ARBA" id="ARBA00022982"/>
    </source>
</evidence>
<evidence type="ECO:0000256" key="1">
    <source>
        <dbReference type="ARBA" id="ARBA00004651"/>
    </source>
</evidence>
<comment type="caution">
    <text evidence="13">The sequence shown here is derived from an EMBL/GenBank/DDBJ whole genome shotgun (WGS) entry which is preliminary data.</text>
</comment>
<keyword evidence="7" id="KW-0479">Metal-binding</keyword>
<feature type="transmembrane region" description="Helical" evidence="12">
    <location>
        <begin position="297"/>
        <end position="320"/>
    </location>
</feature>
<feature type="transmembrane region" description="Helical" evidence="12">
    <location>
        <begin position="263"/>
        <end position="285"/>
    </location>
</feature>
<evidence type="ECO:0000256" key="12">
    <source>
        <dbReference type="SAM" id="Phobius"/>
    </source>
</evidence>
<name>A0A7X6DP90_9BACT</name>
<dbReference type="RefSeq" id="WP_168058997.1">
    <property type="nucleotide sequence ID" value="NZ_VTOW01000001.1"/>
</dbReference>
<evidence type="ECO:0000256" key="5">
    <source>
        <dbReference type="ARBA" id="ARBA00022617"/>
    </source>
</evidence>
<feature type="transmembrane region" description="Helical" evidence="12">
    <location>
        <begin position="134"/>
        <end position="153"/>
    </location>
</feature>
<feature type="transmembrane region" description="Helical" evidence="12">
    <location>
        <begin position="26"/>
        <end position="47"/>
    </location>
</feature>
<protein>
    <submittedName>
        <fullName evidence="13">Uncharacterized protein</fullName>
    </submittedName>
</protein>
<sequence length="436" mass="49386">MQTEPLNVSILTGKIAIATSALTHGLFATFIVGTTLIGAIIATVAYFNRKEPYMRLSRTLAFTLVLTTATVSFMGVVLVFMLNIYWPRFWSTIFRIMFWPFILEATFFLGEAVFIYAWYYTWAWSALDGWRRRAHLSFVWTGAFFALIAMVMIDMTASFMLTPAPPESTWAKLFNPTFLHLDIHRFFGNLAWAGFALAGLSAIGFLRAKAPEDRAHYQWAGRLLFVIGFAALLIMPISGFLYLRQVRYSQPQAFFTLMLGDRSALFDLVALLYGLLVAVGSLHIYQTVRSKTPRPATFDSFMPVSLAAVAFAAVLLAMPYQIQNIPYASLFTDLRINPLGKMQPNKYIALALLILLGLFNLVYFIRAFPWRRIWERDRWEGPAGRPAPYLLISLALLSIMIYLSMGWVRETARAANGYLIYGMVSIEDEAPTYQGE</sequence>
<dbReference type="AlphaFoldDB" id="A0A7X6DP90"/>
<proteinExistence type="inferred from homology"/>
<organism evidence="13 14">
    <name type="scientific">Candidatus Manganitrophus noduliformans</name>
    <dbReference type="NCBI Taxonomy" id="2606439"/>
    <lineage>
        <taxon>Bacteria</taxon>
        <taxon>Pseudomonadati</taxon>
        <taxon>Nitrospirota</taxon>
        <taxon>Nitrospiria</taxon>
        <taxon>Candidatus Troglogloeales</taxon>
        <taxon>Candidatus Manganitrophaceae</taxon>
        <taxon>Candidatus Manganitrophus</taxon>
    </lineage>
</organism>
<keyword evidence="5" id="KW-0349">Heme</keyword>
<keyword evidence="10" id="KW-0408">Iron</keyword>
<feature type="transmembrane region" description="Helical" evidence="12">
    <location>
        <begin position="186"/>
        <end position="207"/>
    </location>
</feature>
<dbReference type="GO" id="GO:0009055">
    <property type="term" value="F:electron transfer activity"/>
    <property type="evidence" value="ECO:0007669"/>
    <property type="project" value="InterPro"/>
</dbReference>
<feature type="transmembrane region" description="Helical" evidence="12">
    <location>
        <begin position="347"/>
        <end position="368"/>
    </location>
</feature>
<feature type="transmembrane region" description="Helical" evidence="12">
    <location>
        <begin position="98"/>
        <end position="122"/>
    </location>
</feature>
<dbReference type="Proteomes" id="UP000534783">
    <property type="component" value="Unassembled WGS sequence"/>
</dbReference>
<evidence type="ECO:0000313" key="14">
    <source>
        <dbReference type="Proteomes" id="UP000534783"/>
    </source>
</evidence>
<evidence type="ECO:0000256" key="3">
    <source>
        <dbReference type="ARBA" id="ARBA00022448"/>
    </source>
</evidence>
<dbReference type="GO" id="GO:0070069">
    <property type="term" value="C:cytochrome complex"/>
    <property type="evidence" value="ECO:0007669"/>
    <property type="project" value="InterPro"/>
</dbReference>
<evidence type="ECO:0000256" key="10">
    <source>
        <dbReference type="ARBA" id="ARBA00023004"/>
    </source>
</evidence>
<comment type="similarity">
    <text evidence="2">Belongs to the cytochrome ubiquinol oxidase subunit 1 family.</text>
</comment>
<evidence type="ECO:0000256" key="4">
    <source>
        <dbReference type="ARBA" id="ARBA00022475"/>
    </source>
</evidence>
<dbReference type="InterPro" id="IPR002585">
    <property type="entry name" value="Cyt-d_ubiquinol_oxidase_su_1"/>
</dbReference>
<evidence type="ECO:0000313" key="13">
    <source>
        <dbReference type="EMBL" id="NKE70762.1"/>
    </source>
</evidence>
<comment type="subcellular location">
    <subcellularLocation>
        <location evidence="1">Cell membrane</location>
        <topology evidence="1">Multi-pass membrane protein</topology>
    </subcellularLocation>
</comment>
<evidence type="ECO:0000256" key="7">
    <source>
        <dbReference type="ARBA" id="ARBA00022723"/>
    </source>
</evidence>
<dbReference type="GO" id="GO:0046872">
    <property type="term" value="F:metal ion binding"/>
    <property type="evidence" value="ECO:0007669"/>
    <property type="project" value="UniProtKB-KW"/>
</dbReference>
<keyword evidence="9 12" id="KW-1133">Transmembrane helix</keyword>
<evidence type="ECO:0000256" key="2">
    <source>
        <dbReference type="ARBA" id="ARBA00009819"/>
    </source>
</evidence>
<feature type="transmembrane region" description="Helical" evidence="12">
    <location>
        <begin position="59"/>
        <end position="86"/>
    </location>
</feature>